<comment type="subcellular location">
    <subcellularLocation>
        <location evidence="1">Secreted</location>
    </subcellularLocation>
</comment>
<proteinExistence type="predicted"/>
<dbReference type="SMART" id="SM00020">
    <property type="entry name" value="Tryp_SPc"/>
    <property type="match status" value="1"/>
</dbReference>
<dbReference type="InterPro" id="IPR033116">
    <property type="entry name" value="TRYPSIN_SER"/>
</dbReference>
<dbReference type="CDD" id="cd00190">
    <property type="entry name" value="Tryp_SPc"/>
    <property type="match status" value="1"/>
</dbReference>
<dbReference type="InterPro" id="IPR000859">
    <property type="entry name" value="CUB_dom"/>
</dbReference>
<dbReference type="PROSITE" id="PS50240">
    <property type="entry name" value="TRYPSIN_DOM"/>
    <property type="match status" value="1"/>
</dbReference>
<dbReference type="Gene3D" id="2.40.10.10">
    <property type="entry name" value="Trypsin-like serine proteases"/>
    <property type="match status" value="1"/>
</dbReference>
<dbReference type="InterPro" id="IPR018114">
    <property type="entry name" value="TRYPSIN_HIS"/>
</dbReference>
<keyword evidence="5 8" id="KW-0720">Serine protease</keyword>
<dbReference type="PROSITE" id="PS00134">
    <property type="entry name" value="TRYPSIN_HIS"/>
    <property type="match status" value="1"/>
</dbReference>
<evidence type="ECO:0000256" key="4">
    <source>
        <dbReference type="ARBA" id="ARBA00022801"/>
    </source>
</evidence>
<dbReference type="SUPFAM" id="SSF49854">
    <property type="entry name" value="Spermadhesin, CUB domain"/>
    <property type="match status" value="1"/>
</dbReference>
<keyword evidence="6" id="KW-1015">Disulfide bond</keyword>
<evidence type="ECO:0000256" key="9">
    <source>
        <dbReference type="SAM" id="SignalP"/>
    </source>
</evidence>
<dbReference type="Pfam" id="PF00089">
    <property type="entry name" value="Trypsin"/>
    <property type="match status" value="1"/>
</dbReference>
<dbReference type="SMART" id="SM00042">
    <property type="entry name" value="CUB"/>
    <property type="match status" value="1"/>
</dbReference>
<dbReference type="Pfam" id="PF00431">
    <property type="entry name" value="CUB"/>
    <property type="match status" value="1"/>
</dbReference>
<reference evidence="12" key="1">
    <citation type="submission" date="2015-09" db="EMBL/GenBank/DDBJ databases">
        <title>Scylla olivacea transcriptome.</title>
        <authorList>
            <person name="Ikhwanuddin M."/>
        </authorList>
    </citation>
    <scope>NUCLEOTIDE SEQUENCE</scope>
</reference>
<dbReference type="InterPro" id="IPR001314">
    <property type="entry name" value="Peptidase_S1A"/>
</dbReference>
<dbReference type="InterPro" id="IPR001254">
    <property type="entry name" value="Trypsin_dom"/>
</dbReference>
<dbReference type="SUPFAM" id="SSF50494">
    <property type="entry name" value="Trypsin-like serine proteases"/>
    <property type="match status" value="1"/>
</dbReference>
<keyword evidence="9" id="KW-0732">Signal</keyword>
<accession>A0A0P4WFI2</accession>
<dbReference type="InterPro" id="IPR009003">
    <property type="entry name" value="Peptidase_S1_PA"/>
</dbReference>
<keyword evidence="2" id="KW-0964">Secreted</keyword>
<dbReference type="PROSITE" id="PS01180">
    <property type="entry name" value="CUB"/>
    <property type="match status" value="1"/>
</dbReference>
<evidence type="ECO:0000256" key="5">
    <source>
        <dbReference type="ARBA" id="ARBA00022825"/>
    </source>
</evidence>
<dbReference type="FunFam" id="2.40.10.10:FF:000015">
    <property type="entry name" value="Atrial natriuretic peptide-converting enzyme"/>
    <property type="match status" value="1"/>
</dbReference>
<evidence type="ECO:0000256" key="1">
    <source>
        <dbReference type="ARBA" id="ARBA00004613"/>
    </source>
</evidence>
<name>A0A0P4WFI2_SCYOL</name>
<evidence type="ECO:0000256" key="7">
    <source>
        <dbReference type="PROSITE-ProRule" id="PRU00059"/>
    </source>
</evidence>
<dbReference type="AlphaFoldDB" id="A0A0P4WFI2"/>
<dbReference type="Gene3D" id="2.60.120.290">
    <property type="entry name" value="Spermadhesin, CUB domain"/>
    <property type="match status" value="1"/>
</dbReference>
<evidence type="ECO:0000256" key="8">
    <source>
        <dbReference type="RuleBase" id="RU363034"/>
    </source>
</evidence>
<dbReference type="EMBL" id="GDRN01030800">
    <property type="protein sequence ID" value="JAI67537.1"/>
    <property type="molecule type" value="Transcribed_RNA"/>
</dbReference>
<protein>
    <recommendedName>
        <fullName evidence="13">Peptidase S1 domain-containing protein</fullName>
    </recommendedName>
</protein>
<feature type="chain" id="PRO_5006070479" description="Peptidase S1 domain-containing protein" evidence="9">
    <location>
        <begin position="21"/>
        <end position="427"/>
    </location>
</feature>
<dbReference type="PANTHER" id="PTHR24252:SF7">
    <property type="entry name" value="HYALIN"/>
    <property type="match status" value="1"/>
</dbReference>
<evidence type="ECO:0000313" key="12">
    <source>
        <dbReference type="EMBL" id="JAI67537.1"/>
    </source>
</evidence>
<dbReference type="GO" id="GO:0005576">
    <property type="term" value="C:extracellular region"/>
    <property type="evidence" value="ECO:0007669"/>
    <property type="project" value="UniProtKB-SubCell"/>
</dbReference>
<feature type="domain" description="CUB" evidence="10">
    <location>
        <begin position="32"/>
        <end position="142"/>
    </location>
</feature>
<evidence type="ECO:0000259" key="11">
    <source>
        <dbReference type="PROSITE" id="PS50240"/>
    </source>
</evidence>
<dbReference type="InterPro" id="IPR043504">
    <property type="entry name" value="Peptidase_S1_PA_chymotrypsin"/>
</dbReference>
<sequence length="427" mass="47013">MTSGRVSVWMALLLLGAADGGSLSPHKSHYLCGQDIYLNYGKVFYTTSPGYPHPYPSPLRCTWHVESPPGTLLHVNFLDFQVPCHRPEGFLWKSGKDASHLCGYGHHFLISSTNSFTALLYSRVPYFMSRGRVYFEVIVLSSFQGTAEPTTPQPVTVQQQDTTTTTTTQLVPDQCGMKGTSRIVGGQVAEVNEWRWQVALRWYTTNFIFCSGSLLSSEWVLTAAHCMDNLSDLRAIYVTVGDYHRDILAVNPYRVNVTVAKLVKHPKYSSITVDNDVALLQLSTPVKYNQGVAPVCLPCSLSENILLKENATVTGWGTMSFQGTLSPVLLEAQLPLLTTEECQQYLGGNITDNMLCTYDKGKDACQGDSGGPLTWKDGAGHYHLVGVVSWGFGCADTDVPGVYAKVMNYIDWIQIKTSIDFCGSGVQ</sequence>
<dbReference type="PRINTS" id="PR00722">
    <property type="entry name" value="CHYMOTRYPSIN"/>
</dbReference>
<evidence type="ECO:0000256" key="2">
    <source>
        <dbReference type="ARBA" id="ARBA00022525"/>
    </source>
</evidence>
<dbReference type="CDD" id="cd00041">
    <property type="entry name" value="CUB"/>
    <property type="match status" value="1"/>
</dbReference>
<evidence type="ECO:0008006" key="13">
    <source>
        <dbReference type="Google" id="ProtNLM"/>
    </source>
</evidence>
<evidence type="ECO:0000256" key="6">
    <source>
        <dbReference type="ARBA" id="ARBA00023157"/>
    </source>
</evidence>
<keyword evidence="4 8" id="KW-0378">Hydrolase</keyword>
<evidence type="ECO:0000256" key="3">
    <source>
        <dbReference type="ARBA" id="ARBA00022670"/>
    </source>
</evidence>
<dbReference type="InterPro" id="IPR035914">
    <property type="entry name" value="Sperma_CUB_dom_sf"/>
</dbReference>
<dbReference type="PROSITE" id="PS00135">
    <property type="entry name" value="TRYPSIN_SER"/>
    <property type="match status" value="1"/>
</dbReference>
<dbReference type="PANTHER" id="PTHR24252">
    <property type="entry name" value="ACROSIN-RELATED"/>
    <property type="match status" value="1"/>
</dbReference>
<keyword evidence="3 8" id="KW-0645">Protease</keyword>
<feature type="domain" description="Peptidase S1" evidence="11">
    <location>
        <begin position="183"/>
        <end position="418"/>
    </location>
</feature>
<feature type="signal peptide" evidence="9">
    <location>
        <begin position="1"/>
        <end position="20"/>
    </location>
</feature>
<dbReference type="GO" id="GO:0004252">
    <property type="term" value="F:serine-type endopeptidase activity"/>
    <property type="evidence" value="ECO:0007669"/>
    <property type="project" value="InterPro"/>
</dbReference>
<comment type="caution">
    <text evidence="7">Lacks conserved residue(s) required for the propagation of feature annotation.</text>
</comment>
<evidence type="ECO:0000259" key="10">
    <source>
        <dbReference type="PROSITE" id="PS01180"/>
    </source>
</evidence>
<dbReference type="GO" id="GO:0006508">
    <property type="term" value="P:proteolysis"/>
    <property type="evidence" value="ECO:0007669"/>
    <property type="project" value="UniProtKB-KW"/>
</dbReference>
<organism evidence="12">
    <name type="scientific">Scylla olivacea</name>
    <name type="common">Orange mud crab</name>
    <name type="synonym">Cancer olivacea</name>
    <dbReference type="NCBI Taxonomy" id="85551"/>
    <lineage>
        <taxon>Eukaryota</taxon>
        <taxon>Metazoa</taxon>
        <taxon>Ecdysozoa</taxon>
        <taxon>Arthropoda</taxon>
        <taxon>Crustacea</taxon>
        <taxon>Multicrustacea</taxon>
        <taxon>Malacostraca</taxon>
        <taxon>Eumalacostraca</taxon>
        <taxon>Eucarida</taxon>
        <taxon>Decapoda</taxon>
        <taxon>Pleocyemata</taxon>
        <taxon>Brachyura</taxon>
        <taxon>Eubrachyura</taxon>
        <taxon>Portunoidea</taxon>
        <taxon>Portunidae</taxon>
        <taxon>Portuninae</taxon>
        <taxon>Scylla</taxon>
    </lineage>
</organism>